<dbReference type="Proteomes" id="UP001139522">
    <property type="component" value="Unassembled WGS sequence"/>
</dbReference>
<accession>A0ABT5WGF4</accession>
<sequence>MADFERFFTDQGIPTTEDGMKERFKQIVIDEGSTVSNDSRYSPFWRVVSAIVVTPAMWLLKTLISNIAPQFYLKTAKDAYLDDWSANYDVERKIGQPTLGMLEFHRYDTTQTRTIVAGTAITTLPINNIVYSVFLVEDLVFEAGTAYKAAQVSSVVNSSDTNLAAGYFSQIDEAGMAVDHGENWITQIGVSDETDDELRERVRLRFNRLSHYHTDGVYRSIISEATGVPPENVYFQHDAPRGPGTANAYILFPLASPQASVLTRVNKHIREDGHHGHGDDVMVFEMPRQSVNITATAFIANEVIELERERMKAEITQAIRAAFRENAAYSGLTLTHPNSRFSFTRLAGELIRIFPDLDLIEFDNADIYTQRWVPSLNTVTVTVGV</sequence>
<gene>
    <name evidence="1" type="ORF">M3I01_013390</name>
</gene>
<keyword evidence="2" id="KW-1185">Reference proteome</keyword>
<reference evidence="1" key="1">
    <citation type="submission" date="2023-01" db="EMBL/GenBank/DDBJ databases">
        <title>Psychroserpens sp. MSW6 and Marinomonas sp. RSW2, isolated from seawater.</title>
        <authorList>
            <person name="Kristyanto S."/>
            <person name="Jung J."/>
            <person name="Kim J.M."/>
            <person name="Jeon C.O."/>
        </authorList>
    </citation>
    <scope>NUCLEOTIDE SEQUENCE</scope>
    <source>
        <strain evidence="1">RSW2</strain>
    </source>
</reference>
<dbReference type="RefSeq" id="WP_275565125.1">
    <property type="nucleotide sequence ID" value="NZ_JAMZEG020000003.1"/>
</dbReference>
<name>A0ABT5WGF4_9GAMM</name>
<evidence type="ECO:0000313" key="2">
    <source>
        <dbReference type="Proteomes" id="UP001139522"/>
    </source>
</evidence>
<organism evidence="1 2">
    <name type="scientific">Marinomonas maritima</name>
    <dbReference type="NCBI Taxonomy" id="2940935"/>
    <lineage>
        <taxon>Bacteria</taxon>
        <taxon>Pseudomonadati</taxon>
        <taxon>Pseudomonadota</taxon>
        <taxon>Gammaproteobacteria</taxon>
        <taxon>Oceanospirillales</taxon>
        <taxon>Oceanospirillaceae</taxon>
        <taxon>Marinomonas</taxon>
    </lineage>
</organism>
<comment type="caution">
    <text evidence="1">The sequence shown here is derived from an EMBL/GenBank/DDBJ whole genome shotgun (WGS) entry which is preliminary data.</text>
</comment>
<protein>
    <submittedName>
        <fullName evidence="1">Baseplate J/gp47 family protein</fullName>
    </submittedName>
</protein>
<proteinExistence type="predicted"/>
<dbReference type="EMBL" id="JAMZEG020000003">
    <property type="protein sequence ID" value="MDE8603891.1"/>
    <property type="molecule type" value="Genomic_DNA"/>
</dbReference>
<evidence type="ECO:0000313" key="1">
    <source>
        <dbReference type="EMBL" id="MDE8603891.1"/>
    </source>
</evidence>